<reference evidence="11 12" key="1">
    <citation type="journal article" date="2019" name="Environ. Microbiol.">
        <title>At the nexus of three kingdoms: the genome of the mycorrhizal fungus Gigaspora margarita provides insights into plant, endobacterial and fungal interactions.</title>
        <authorList>
            <person name="Venice F."/>
            <person name="Ghignone S."/>
            <person name="Salvioli di Fossalunga A."/>
            <person name="Amselem J."/>
            <person name="Novero M."/>
            <person name="Xianan X."/>
            <person name="Sedzielewska Toro K."/>
            <person name="Morin E."/>
            <person name="Lipzen A."/>
            <person name="Grigoriev I.V."/>
            <person name="Henrissat B."/>
            <person name="Martin F.M."/>
            <person name="Bonfante P."/>
        </authorList>
    </citation>
    <scope>NUCLEOTIDE SEQUENCE [LARGE SCALE GENOMIC DNA]</scope>
    <source>
        <strain evidence="11 12">BEG34</strain>
    </source>
</reference>
<dbReference type="SUPFAM" id="SSF50891">
    <property type="entry name" value="Cyclophilin-like"/>
    <property type="match status" value="1"/>
</dbReference>
<proteinExistence type="inferred from homology"/>
<evidence type="ECO:0000256" key="3">
    <source>
        <dbReference type="ARBA" id="ARBA00013194"/>
    </source>
</evidence>
<accession>A0A8H3X2V6</accession>
<dbReference type="EC" id="5.2.1.8" evidence="3"/>
<dbReference type="Pfam" id="PF00400">
    <property type="entry name" value="WD40"/>
    <property type="match status" value="1"/>
</dbReference>
<feature type="region of interest" description="Disordered" evidence="9">
    <location>
        <begin position="444"/>
        <end position="475"/>
    </location>
</feature>
<dbReference type="AlphaFoldDB" id="A0A8H3X2V6"/>
<dbReference type="GO" id="GO:0005634">
    <property type="term" value="C:nucleus"/>
    <property type="evidence" value="ECO:0007669"/>
    <property type="project" value="UniProtKB-ARBA"/>
</dbReference>
<dbReference type="PROSITE" id="PS00170">
    <property type="entry name" value="CSA_PPIASE_1"/>
    <property type="match status" value="1"/>
</dbReference>
<dbReference type="PROSITE" id="PS50072">
    <property type="entry name" value="CSA_PPIASE_2"/>
    <property type="match status" value="1"/>
</dbReference>
<dbReference type="PRINTS" id="PR00153">
    <property type="entry name" value="CSAPPISMRASE"/>
</dbReference>
<dbReference type="FunFam" id="2.40.100.10:FF:000003">
    <property type="entry name" value="Peptidylprolyl isomerase domain and WD repeat-containing 1"/>
    <property type="match status" value="1"/>
</dbReference>
<feature type="repeat" description="WD" evidence="8">
    <location>
        <begin position="116"/>
        <end position="157"/>
    </location>
</feature>
<dbReference type="FunFam" id="2.130.10.10:FF:000450">
    <property type="entry name" value="Peptidylprolyl isomerase domain and WD-repeat protein 1"/>
    <property type="match status" value="1"/>
</dbReference>
<keyword evidence="7 11" id="KW-0413">Isomerase</keyword>
<comment type="similarity">
    <text evidence="2">Belongs to the cyclophilin-type PPIase family.</text>
</comment>
<evidence type="ECO:0000256" key="9">
    <source>
        <dbReference type="SAM" id="MobiDB-lite"/>
    </source>
</evidence>
<evidence type="ECO:0000256" key="1">
    <source>
        <dbReference type="ARBA" id="ARBA00000971"/>
    </source>
</evidence>
<dbReference type="PROSITE" id="PS50082">
    <property type="entry name" value="WD_REPEATS_2"/>
    <property type="match status" value="1"/>
</dbReference>
<dbReference type="Proteomes" id="UP000439903">
    <property type="component" value="Unassembled WGS sequence"/>
</dbReference>
<evidence type="ECO:0000313" key="11">
    <source>
        <dbReference type="EMBL" id="KAF0406835.1"/>
    </source>
</evidence>
<keyword evidence="12" id="KW-1185">Reference proteome</keyword>
<dbReference type="InterPro" id="IPR020892">
    <property type="entry name" value="Cyclophilin-type_PPIase_CS"/>
</dbReference>
<organism evidence="11 12">
    <name type="scientific">Gigaspora margarita</name>
    <dbReference type="NCBI Taxonomy" id="4874"/>
    <lineage>
        <taxon>Eukaryota</taxon>
        <taxon>Fungi</taxon>
        <taxon>Fungi incertae sedis</taxon>
        <taxon>Mucoromycota</taxon>
        <taxon>Glomeromycotina</taxon>
        <taxon>Glomeromycetes</taxon>
        <taxon>Diversisporales</taxon>
        <taxon>Gigasporaceae</taxon>
        <taxon>Gigaspora</taxon>
    </lineage>
</organism>
<comment type="caution">
    <text evidence="11">The sequence shown here is derived from an EMBL/GenBank/DDBJ whole genome shotgun (WGS) entry which is preliminary data.</text>
</comment>
<keyword evidence="4 8" id="KW-0853">WD repeat</keyword>
<evidence type="ECO:0000256" key="4">
    <source>
        <dbReference type="ARBA" id="ARBA00022574"/>
    </source>
</evidence>
<dbReference type="PANTHER" id="PTHR45625">
    <property type="entry name" value="PEPTIDYL-PROLYL CIS-TRANS ISOMERASE-RELATED"/>
    <property type="match status" value="1"/>
</dbReference>
<dbReference type="PANTHER" id="PTHR45625:SF4">
    <property type="entry name" value="PEPTIDYLPROLYL ISOMERASE DOMAIN AND WD REPEAT-CONTAINING PROTEIN 1"/>
    <property type="match status" value="1"/>
</dbReference>
<keyword evidence="6" id="KW-0697">Rotamase</keyword>
<dbReference type="InterPro" id="IPR001680">
    <property type="entry name" value="WD40_rpt"/>
</dbReference>
<dbReference type="InterPro" id="IPR044666">
    <property type="entry name" value="Cyclophilin_A-like"/>
</dbReference>
<dbReference type="GO" id="GO:0003755">
    <property type="term" value="F:peptidyl-prolyl cis-trans isomerase activity"/>
    <property type="evidence" value="ECO:0007669"/>
    <property type="project" value="UniProtKB-KW"/>
</dbReference>
<feature type="compositionally biased region" description="Basic and acidic residues" evidence="9">
    <location>
        <begin position="1"/>
        <end position="11"/>
    </location>
</feature>
<keyword evidence="5" id="KW-0677">Repeat</keyword>
<dbReference type="CDD" id="cd01927">
    <property type="entry name" value="cyclophilin_WD40"/>
    <property type="match status" value="1"/>
</dbReference>
<dbReference type="OrthoDB" id="10264753at2759"/>
<dbReference type="SUPFAM" id="SSF50978">
    <property type="entry name" value="WD40 repeat-like"/>
    <property type="match status" value="1"/>
</dbReference>
<evidence type="ECO:0000256" key="6">
    <source>
        <dbReference type="ARBA" id="ARBA00023110"/>
    </source>
</evidence>
<evidence type="ECO:0000259" key="10">
    <source>
        <dbReference type="PROSITE" id="PS50072"/>
    </source>
</evidence>
<feature type="domain" description="PPIase cyclophilin-type" evidence="10">
    <location>
        <begin position="480"/>
        <end position="634"/>
    </location>
</feature>
<dbReference type="SMART" id="SM00320">
    <property type="entry name" value="WD40"/>
    <property type="match status" value="4"/>
</dbReference>
<dbReference type="Gene3D" id="2.130.10.10">
    <property type="entry name" value="YVTN repeat-like/Quinoprotein amine dehydrogenase"/>
    <property type="match status" value="1"/>
</dbReference>
<dbReference type="InterPro" id="IPR002130">
    <property type="entry name" value="Cyclophilin-type_PPIase_dom"/>
</dbReference>
<evidence type="ECO:0000313" key="12">
    <source>
        <dbReference type="Proteomes" id="UP000439903"/>
    </source>
</evidence>
<protein>
    <recommendedName>
        <fullName evidence="3">peptidylprolyl isomerase</fullName>
        <ecNumber evidence="3">5.2.1.8</ecNumber>
    </recommendedName>
</protein>
<gene>
    <name evidence="11" type="ORF">F8M41_008830</name>
</gene>
<dbReference type="Pfam" id="PF00160">
    <property type="entry name" value="Pro_isomerase"/>
    <property type="match status" value="1"/>
</dbReference>
<evidence type="ECO:0000256" key="5">
    <source>
        <dbReference type="ARBA" id="ARBA00022737"/>
    </source>
</evidence>
<evidence type="ECO:0000256" key="7">
    <source>
        <dbReference type="ARBA" id="ARBA00023235"/>
    </source>
</evidence>
<evidence type="ECO:0000256" key="2">
    <source>
        <dbReference type="ARBA" id="ARBA00007365"/>
    </source>
</evidence>
<dbReference type="GO" id="GO:0006457">
    <property type="term" value="P:protein folding"/>
    <property type="evidence" value="ECO:0007669"/>
    <property type="project" value="InterPro"/>
</dbReference>
<comment type="catalytic activity">
    <reaction evidence="1">
        <text>[protein]-peptidylproline (omega=180) = [protein]-peptidylproline (omega=0)</text>
        <dbReference type="Rhea" id="RHEA:16237"/>
        <dbReference type="Rhea" id="RHEA-COMP:10747"/>
        <dbReference type="Rhea" id="RHEA-COMP:10748"/>
        <dbReference type="ChEBI" id="CHEBI:83833"/>
        <dbReference type="ChEBI" id="CHEBI:83834"/>
        <dbReference type="EC" id="5.2.1.8"/>
    </reaction>
</comment>
<sequence length="635" mass="72230">MSDKASKRVREEDPETTETDKQTDVREEQDDDDYDIGPSLPTADDLPKKKKRALIHEKLYLDHLPSADMYERSYMHRDVLSYVAVTKTDFIITTSVDGHLKFWKKNERGIEFVKHFRSHLGNITGISVSADGLLLATTAIDKALKVYDVINFDMINMMKFDYVPNCICWIHRRGQAQSLVACSDHNSGNIYIYDGRGDSTPLHVISNIHSSPVHLMAYNEAYHCVVSADSSGMVEYWSPDEPFELPKTVLFEYKSDTDLYEFKKSKSVPTSLTFSPDYSHFVTMSIDDRQVRVFRVSTGKLTRKYDESLTVMGEMQQAGTTVYKLDDMEFGRRLAVERELEKTQQANTMNAVFDESGNFVIYPTLLGIKVVNLTTNKVVRLIGKTEPHRFLNMALYQGAPRKKAIVTLAMAASDNPLMKESETTDPTLFCTAFKRNRFFMFTQREPDSHDSHKGDRDVYNEKPSREEQTVASATPTKQKLGNTAILRTTSGDIHIRLFPEYAPKAVENFVTHAKNGYYNNVIFHRVIKGFMIQTGDPLGDGTGGESIWGGDFEDEFHRDLRHDRPYTVSMANAGPNTNGSQFFITVVQTPWLDNKHSIFGRATAGMDVIHTIENAKTDKLDKPYEDIKILNIEIR</sequence>
<feature type="region of interest" description="Disordered" evidence="9">
    <location>
        <begin position="1"/>
        <end position="48"/>
    </location>
</feature>
<dbReference type="InterPro" id="IPR029000">
    <property type="entry name" value="Cyclophilin-like_dom_sf"/>
</dbReference>
<dbReference type="InterPro" id="IPR015943">
    <property type="entry name" value="WD40/YVTN_repeat-like_dom_sf"/>
</dbReference>
<dbReference type="Gene3D" id="2.40.100.10">
    <property type="entry name" value="Cyclophilin-like"/>
    <property type="match status" value="1"/>
</dbReference>
<name>A0A8H3X2V6_GIGMA</name>
<evidence type="ECO:0000256" key="8">
    <source>
        <dbReference type="PROSITE-ProRule" id="PRU00221"/>
    </source>
</evidence>
<dbReference type="EMBL" id="WTPW01001938">
    <property type="protein sequence ID" value="KAF0406835.1"/>
    <property type="molecule type" value="Genomic_DNA"/>
</dbReference>
<dbReference type="InterPro" id="IPR036322">
    <property type="entry name" value="WD40_repeat_dom_sf"/>
</dbReference>
<feature type="compositionally biased region" description="Basic and acidic residues" evidence="9">
    <location>
        <begin position="444"/>
        <end position="468"/>
    </location>
</feature>